<dbReference type="RefSeq" id="WP_146854319.1">
    <property type="nucleotide sequence ID" value="NZ_BAAAHR010000001.1"/>
</dbReference>
<dbReference type="InterPro" id="IPR011701">
    <property type="entry name" value="MFS"/>
</dbReference>
<keyword evidence="2" id="KW-0813">Transport</keyword>
<reference evidence="10 12" key="2">
    <citation type="submission" date="2020-07" db="EMBL/GenBank/DDBJ databases">
        <title>Sequencing the genomes of 1000 actinobacteria strains.</title>
        <authorList>
            <person name="Klenk H.-P."/>
        </authorList>
    </citation>
    <scope>NUCLEOTIDE SEQUENCE [LARGE SCALE GENOMIC DNA]</scope>
    <source>
        <strain evidence="10 12">DSM 10309</strain>
    </source>
</reference>
<dbReference type="Gene3D" id="1.20.1250.20">
    <property type="entry name" value="MFS general substrate transporter like domains"/>
    <property type="match status" value="2"/>
</dbReference>
<keyword evidence="3" id="KW-1003">Cell membrane</keyword>
<keyword evidence="5 7" id="KW-1133">Transmembrane helix</keyword>
<proteinExistence type="predicted"/>
<dbReference type="PROSITE" id="PS50850">
    <property type="entry name" value="MFS"/>
    <property type="match status" value="1"/>
</dbReference>
<feature type="transmembrane region" description="Helical" evidence="7">
    <location>
        <begin position="80"/>
        <end position="98"/>
    </location>
</feature>
<feature type="transmembrane region" description="Helical" evidence="7">
    <location>
        <begin position="261"/>
        <end position="289"/>
    </location>
</feature>
<evidence type="ECO:0000256" key="5">
    <source>
        <dbReference type="ARBA" id="ARBA00022989"/>
    </source>
</evidence>
<reference evidence="9 11" key="1">
    <citation type="submission" date="2019-07" db="EMBL/GenBank/DDBJ databases">
        <title>Whole genome shotgun sequence of Frigoribacterium faeni NBRC 103066.</title>
        <authorList>
            <person name="Hosoyama A."/>
            <person name="Uohara A."/>
            <person name="Ohji S."/>
            <person name="Ichikawa N."/>
        </authorList>
    </citation>
    <scope>NUCLEOTIDE SEQUENCE [LARGE SCALE GENOMIC DNA]</scope>
    <source>
        <strain evidence="9 11">NBRC 103066</strain>
    </source>
</reference>
<dbReference type="InterPro" id="IPR036259">
    <property type="entry name" value="MFS_trans_sf"/>
</dbReference>
<dbReference type="GO" id="GO:0022857">
    <property type="term" value="F:transmembrane transporter activity"/>
    <property type="evidence" value="ECO:0007669"/>
    <property type="project" value="InterPro"/>
</dbReference>
<dbReference type="SUPFAM" id="SSF103473">
    <property type="entry name" value="MFS general substrate transporter"/>
    <property type="match status" value="1"/>
</dbReference>
<keyword evidence="11" id="KW-1185">Reference proteome</keyword>
<dbReference type="PANTHER" id="PTHR23517:SF3">
    <property type="entry name" value="INTEGRAL MEMBRANE TRANSPORT PROTEIN"/>
    <property type="match status" value="1"/>
</dbReference>
<dbReference type="GO" id="GO:0005886">
    <property type="term" value="C:plasma membrane"/>
    <property type="evidence" value="ECO:0007669"/>
    <property type="project" value="UniProtKB-SubCell"/>
</dbReference>
<sequence length="427" mass="43807">MTSSSPAFSMRSVALAAFLPAALFAIGEGAIIPIIPVVASGLGASLPFAAFVAALILVGELIGDIPSGWLVSRIGERTSMIGASLVSIAGLVTCLLAPNEIVLAVGVLVIGLATAVFALARHAFMTSFVPVEIRARALSSLGGVFRLGYFVGPFLSAGVIELTGSVQSAFFVHIAGCLGAAVSLLVLRDPAAAFGQRPAERRRRRADDGGEIVDEAEGLVAVQAQGLFATLWRHRGVLVKLGSGAALIGAMRSGRQVMLPLWAVSIGLGASETAIIIGVAGAVDFALFYTSGQIMDRFGRLWSAVPCMVGLGIAYLALSVTHDLDARVGWFIAVAVFMSLANGIGSGILMTLGADLADKSDPAPFLGAWRFTGDAGSAGAPLLISGVTALVSISVASGVMGVLGLVGAVILVRYVPRYSPHVPRSER</sequence>
<keyword evidence="6 7" id="KW-0472">Membrane</keyword>
<gene>
    <name evidence="10" type="ORF">FB463_001677</name>
    <name evidence="9" type="ORF">FFA01_13630</name>
</gene>
<dbReference type="Proteomes" id="UP000522688">
    <property type="component" value="Unassembled WGS sequence"/>
</dbReference>
<protein>
    <submittedName>
        <fullName evidence="10">MFS family permease</fullName>
    </submittedName>
    <submittedName>
        <fullName evidence="9">MFS transporter</fullName>
    </submittedName>
</protein>
<dbReference type="PANTHER" id="PTHR23517">
    <property type="entry name" value="RESISTANCE PROTEIN MDTM, PUTATIVE-RELATED-RELATED"/>
    <property type="match status" value="1"/>
</dbReference>
<evidence type="ECO:0000256" key="3">
    <source>
        <dbReference type="ARBA" id="ARBA00022475"/>
    </source>
</evidence>
<keyword evidence="4 7" id="KW-0812">Transmembrane</keyword>
<name>A0A7W3JIF8_9MICO</name>
<evidence type="ECO:0000256" key="1">
    <source>
        <dbReference type="ARBA" id="ARBA00004651"/>
    </source>
</evidence>
<dbReference type="OrthoDB" id="3285241at2"/>
<evidence type="ECO:0000313" key="9">
    <source>
        <dbReference type="EMBL" id="GEK83054.1"/>
    </source>
</evidence>
<feature type="transmembrane region" description="Helical" evidence="7">
    <location>
        <begin position="330"/>
        <end position="352"/>
    </location>
</feature>
<feature type="transmembrane region" description="Helical" evidence="7">
    <location>
        <begin position="389"/>
        <end position="415"/>
    </location>
</feature>
<accession>A0A7W3JIF8</accession>
<organism evidence="10 12">
    <name type="scientific">Frigoribacterium faeni</name>
    <dbReference type="NCBI Taxonomy" id="145483"/>
    <lineage>
        <taxon>Bacteria</taxon>
        <taxon>Bacillati</taxon>
        <taxon>Actinomycetota</taxon>
        <taxon>Actinomycetes</taxon>
        <taxon>Micrococcales</taxon>
        <taxon>Microbacteriaceae</taxon>
        <taxon>Frigoribacterium</taxon>
    </lineage>
</organism>
<dbReference type="EMBL" id="JACGWW010000002">
    <property type="protein sequence ID" value="MBA8813428.1"/>
    <property type="molecule type" value="Genomic_DNA"/>
</dbReference>
<feature type="transmembrane region" description="Helical" evidence="7">
    <location>
        <begin position="104"/>
        <end position="124"/>
    </location>
</feature>
<feature type="transmembrane region" description="Helical" evidence="7">
    <location>
        <begin position="301"/>
        <end position="318"/>
    </location>
</feature>
<evidence type="ECO:0000313" key="10">
    <source>
        <dbReference type="EMBL" id="MBA8813428.1"/>
    </source>
</evidence>
<evidence type="ECO:0000256" key="2">
    <source>
        <dbReference type="ARBA" id="ARBA00022448"/>
    </source>
</evidence>
<dbReference type="EMBL" id="BJUV01000011">
    <property type="protein sequence ID" value="GEK83054.1"/>
    <property type="molecule type" value="Genomic_DNA"/>
</dbReference>
<comment type="subcellular location">
    <subcellularLocation>
        <location evidence="1">Cell membrane</location>
        <topology evidence="1">Multi-pass membrane protein</topology>
    </subcellularLocation>
</comment>
<evidence type="ECO:0000256" key="4">
    <source>
        <dbReference type="ARBA" id="ARBA00022692"/>
    </source>
</evidence>
<evidence type="ECO:0000313" key="12">
    <source>
        <dbReference type="Proteomes" id="UP000522688"/>
    </source>
</evidence>
<feature type="transmembrane region" description="Helical" evidence="7">
    <location>
        <begin position="144"/>
        <end position="164"/>
    </location>
</feature>
<dbReference type="InterPro" id="IPR050171">
    <property type="entry name" value="MFS_Transporters"/>
</dbReference>
<feature type="transmembrane region" description="Helical" evidence="7">
    <location>
        <begin position="170"/>
        <end position="187"/>
    </location>
</feature>
<evidence type="ECO:0000313" key="11">
    <source>
        <dbReference type="Proteomes" id="UP000321154"/>
    </source>
</evidence>
<dbReference type="InterPro" id="IPR020846">
    <property type="entry name" value="MFS_dom"/>
</dbReference>
<feature type="domain" description="Major facilitator superfamily (MFS) profile" evidence="8">
    <location>
        <begin position="13"/>
        <end position="419"/>
    </location>
</feature>
<evidence type="ECO:0000259" key="8">
    <source>
        <dbReference type="PROSITE" id="PS50850"/>
    </source>
</evidence>
<dbReference type="Pfam" id="PF07690">
    <property type="entry name" value="MFS_1"/>
    <property type="match status" value="1"/>
</dbReference>
<dbReference type="AlphaFoldDB" id="A0A7W3JIF8"/>
<evidence type="ECO:0000256" key="7">
    <source>
        <dbReference type="SAM" id="Phobius"/>
    </source>
</evidence>
<dbReference type="Proteomes" id="UP000321154">
    <property type="component" value="Unassembled WGS sequence"/>
</dbReference>
<comment type="caution">
    <text evidence="10">The sequence shown here is derived from an EMBL/GenBank/DDBJ whole genome shotgun (WGS) entry which is preliminary data.</text>
</comment>
<evidence type="ECO:0000256" key="6">
    <source>
        <dbReference type="ARBA" id="ARBA00023136"/>
    </source>
</evidence>